<dbReference type="Pfam" id="PF14828">
    <property type="entry name" value="Amnionless"/>
    <property type="match status" value="1"/>
</dbReference>
<accession>A0A914WCW2</accession>
<evidence type="ECO:0000313" key="2">
    <source>
        <dbReference type="Proteomes" id="UP000887566"/>
    </source>
</evidence>
<feature type="region of interest" description="Disordered" evidence="1">
    <location>
        <begin position="244"/>
        <end position="275"/>
    </location>
</feature>
<name>A0A914WCW2_9BILA</name>
<keyword evidence="2" id="KW-1185">Reference proteome</keyword>
<evidence type="ECO:0000313" key="3">
    <source>
        <dbReference type="WBParaSite" id="PSAMB.scaffold3801size16846.g22546.t1"/>
    </source>
</evidence>
<organism evidence="2 3">
    <name type="scientific">Plectus sambesii</name>
    <dbReference type="NCBI Taxonomy" id="2011161"/>
    <lineage>
        <taxon>Eukaryota</taxon>
        <taxon>Metazoa</taxon>
        <taxon>Ecdysozoa</taxon>
        <taxon>Nematoda</taxon>
        <taxon>Chromadorea</taxon>
        <taxon>Plectida</taxon>
        <taxon>Plectina</taxon>
        <taxon>Plectoidea</taxon>
        <taxon>Plectidae</taxon>
        <taxon>Plectus</taxon>
    </lineage>
</organism>
<proteinExistence type="predicted"/>
<reference evidence="3" key="1">
    <citation type="submission" date="2022-11" db="UniProtKB">
        <authorList>
            <consortium name="WormBaseParasite"/>
        </authorList>
    </citation>
    <scope>IDENTIFICATION</scope>
</reference>
<feature type="compositionally biased region" description="Basic and acidic residues" evidence="1">
    <location>
        <begin position="247"/>
        <end position="257"/>
    </location>
</feature>
<dbReference type="Proteomes" id="UP000887566">
    <property type="component" value="Unplaced"/>
</dbReference>
<evidence type="ECO:0000256" key="1">
    <source>
        <dbReference type="SAM" id="MobiDB-lite"/>
    </source>
</evidence>
<sequence length="275" mass="31450">MRRFFRADSVRSRTEDSVDLPATLLNLYAMPSLKKAERRRIYYSTEQFSAGVLWSLEGQWQFRVGKELAVAVQLEPDELFRWPKNNEIVQITGKSICEDPAGCFNYNNLAQTFAAICGHVICTNTDHLCANPIRPHGHCCPICGGVINLHENGINFSWLKEKIMRLQTVTGFRTSNFQMGLTLQRIDRDTPMPSYQIAVIPLSPRGGHADVYDEDLIEQFIEEVIADITIIDCRPILTSRINHGPKSHRDNWPKERTPPLCGTTASRTMRKRYKR</sequence>
<dbReference type="WBParaSite" id="PSAMB.scaffold3801size16846.g22546.t1">
    <property type="protein sequence ID" value="PSAMB.scaffold3801size16846.g22546.t1"/>
    <property type="gene ID" value="PSAMB.scaffold3801size16846.g22546"/>
</dbReference>
<dbReference type="InterPro" id="IPR026112">
    <property type="entry name" value="AMN"/>
</dbReference>
<dbReference type="AlphaFoldDB" id="A0A914WCW2"/>
<protein>
    <submittedName>
        <fullName evidence="3">Protein amnionless</fullName>
    </submittedName>
</protein>